<dbReference type="EC" id="7.2.2.-" evidence="13"/>
<evidence type="ECO:0000313" key="18">
    <source>
        <dbReference type="EMBL" id="CAG8441606.1"/>
    </source>
</evidence>
<dbReference type="InterPro" id="IPR006544">
    <property type="entry name" value="P-type_TPase_V"/>
</dbReference>
<dbReference type="InterPro" id="IPR001757">
    <property type="entry name" value="P_typ_ATPase"/>
</dbReference>
<evidence type="ECO:0000313" key="19">
    <source>
        <dbReference type="Proteomes" id="UP000789706"/>
    </source>
</evidence>
<keyword evidence="9 13" id="KW-1278">Translocase</keyword>
<feature type="domain" description="Cation-transporting P-type ATPase N-terminal" evidence="16">
    <location>
        <begin position="350"/>
        <end position="401"/>
    </location>
</feature>
<evidence type="ECO:0000256" key="5">
    <source>
        <dbReference type="ARBA" id="ARBA00022723"/>
    </source>
</evidence>
<sequence length="740" mass="83764">MEYQDQNPYGFGLGLSQGGSQFDTSSSIPVDQKMLTDPITSSLHEHQLQHMQYMNRIETQPQPILHDHAEHSNNHHQNPPFSLPPLNPAVAVKDEYETRSLDWYSHNHQSYPQQTQTSSIQEFNGNGMQFTRHDECFGRGGGDGTTTNQANQESMVITPQSSSTEGDARRNSFSNQYGWSDDLVSLKQNSNSIFEEEEDHEVDNKPLLRKNVSGKTGKTVLDIGNEISIQNVYLEEEDLNLFLIGYKFHRYRLYSYYILCILTGGILYLLFRWIPRLWVLWVGSECEMGKAEWILIKNQWGEYSIEYVLRKYYGGTISSVFSVSQLKDDDDATKFASYWKDPTWTSVKLLKKGITHEIYNEREIIFGNNLIDTKEKNVLQLLFDEILHPFYIFQVFSMILWFLDEYYYYAICILIISVTSVTTTLIDTKKTMRRLREMSRFVCHVRVFRGGFLPGDVFEISDSNLHIYPCDAILLSGDCIVNESMLTGESVPVSKLPITDGTLRILDLSVVNVRPEVSKYFLFSGTKIVRVRKAKGGGVNSNGDENNEEEVAALGMVVRTAGIGFIISAYNFIRMQVDPHLIIVRALDLITIVIPPALPTTMSIGTSFAIERLRKTKIFCISPARVNVGGKLNVMCFDKTGTLTEDGLDVLVNGELIGDPLDLKMFNFTNWILEESGQEISRHSNHFNGTSESTISNSSAFAISTSGILPTIVRPPGSKQFDLSDVLNHFERNGEGKVIS</sequence>
<evidence type="ECO:0000256" key="3">
    <source>
        <dbReference type="ARBA" id="ARBA00022553"/>
    </source>
</evidence>
<dbReference type="InterPro" id="IPR023214">
    <property type="entry name" value="HAD_sf"/>
</dbReference>
<evidence type="ECO:0000256" key="2">
    <source>
        <dbReference type="ARBA" id="ARBA00006000"/>
    </source>
</evidence>
<feature type="domain" description="P-type ATPase A" evidence="15">
    <location>
        <begin position="467"/>
        <end position="530"/>
    </location>
</feature>
<name>A0A9N8YRJ5_9GLOM</name>
<accession>A0A9N8YRJ5</accession>
<feature type="domain" description="P5B-type ATPase N-terminal" evidence="17">
    <location>
        <begin position="237"/>
        <end position="334"/>
    </location>
</feature>
<dbReference type="InterPro" id="IPR004014">
    <property type="entry name" value="ATPase_P-typ_cation-transptr_N"/>
</dbReference>
<comment type="caution">
    <text evidence="13">Lacks conserved residue(s) required for the propagation of feature annotation.</text>
</comment>
<dbReference type="GO" id="GO:0016887">
    <property type="term" value="F:ATP hydrolysis activity"/>
    <property type="evidence" value="ECO:0007669"/>
    <property type="project" value="InterPro"/>
</dbReference>
<dbReference type="InterPro" id="IPR018303">
    <property type="entry name" value="ATPase_P-typ_P_site"/>
</dbReference>
<evidence type="ECO:0000256" key="12">
    <source>
        <dbReference type="ARBA" id="ARBA00049360"/>
    </source>
</evidence>
<comment type="caution">
    <text evidence="18">The sequence shown here is derived from an EMBL/GenBank/DDBJ whole genome shotgun (WGS) entry which is preliminary data.</text>
</comment>
<dbReference type="GO" id="GO:0140358">
    <property type="term" value="F:P-type transmembrane transporter activity"/>
    <property type="evidence" value="ECO:0007669"/>
    <property type="project" value="InterPro"/>
</dbReference>
<dbReference type="Gene3D" id="1.20.1110.10">
    <property type="entry name" value="Calcium-transporting ATPase, transmembrane domain"/>
    <property type="match status" value="1"/>
</dbReference>
<protein>
    <recommendedName>
        <fullName evidence="13">Cation-transporting ATPase</fullName>
        <ecNumber evidence="13">7.2.2.-</ecNumber>
    </recommendedName>
</protein>
<dbReference type="Proteomes" id="UP000789706">
    <property type="component" value="Unassembled WGS sequence"/>
</dbReference>
<evidence type="ECO:0000256" key="14">
    <source>
        <dbReference type="SAM" id="MobiDB-lite"/>
    </source>
</evidence>
<keyword evidence="4 13" id="KW-0812">Transmembrane</keyword>
<dbReference type="PANTHER" id="PTHR45630:SF8">
    <property type="entry name" value="CATION-TRANSPORTING ATPASE"/>
    <property type="match status" value="1"/>
</dbReference>
<evidence type="ECO:0000256" key="8">
    <source>
        <dbReference type="ARBA" id="ARBA00022842"/>
    </source>
</evidence>
<evidence type="ECO:0000256" key="1">
    <source>
        <dbReference type="ARBA" id="ARBA00004141"/>
    </source>
</evidence>
<proteinExistence type="inferred from homology"/>
<dbReference type="SUPFAM" id="SSF81653">
    <property type="entry name" value="Calcium ATPase, transduction domain A"/>
    <property type="match status" value="1"/>
</dbReference>
<dbReference type="Pfam" id="PF12409">
    <property type="entry name" value="P5-ATPase"/>
    <property type="match status" value="1"/>
</dbReference>
<dbReference type="InterPro" id="IPR023298">
    <property type="entry name" value="ATPase_P-typ_TM_dom_sf"/>
</dbReference>
<dbReference type="InterPro" id="IPR008250">
    <property type="entry name" value="ATPase_P-typ_transduc_dom_A_sf"/>
</dbReference>
<keyword evidence="10 13" id="KW-1133">Transmembrane helix</keyword>
<evidence type="ECO:0000256" key="13">
    <source>
        <dbReference type="RuleBase" id="RU362082"/>
    </source>
</evidence>
<comment type="similarity">
    <text evidence="2 13">Belongs to the cation transport ATPase (P-type) (TC 3.A.3) family. Type V subfamily.</text>
</comment>
<gene>
    <name evidence="18" type="ORF">DEBURN_LOCUS1484</name>
</gene>
<keyword evidence="3" id="KW-0597">Phosphoprotein</keyword>
<evidence type="ECO:0000256" key="11">
    <source>
        <dbReference type="ARBA" id="ARBA00023136"/>
    </source>
</evidence>
<organism evidence="18 19">
    <name type="scientific">Diversispora eburnea</name>
    <dbReference type="NCBI Taxonomy" id="1213867"/>
    <lineage>
        <taxon>Eukaryota</taxon>
        <taxon>Fungi</taxon>
        <taxon>Fungi incertae sedis</taxon>
        <taxon>Mucoromycota</taxon>
        <taxon>Glomeromycotina</taxon>
        <taxon>Glomeromycetes</taxon>
        <taxon>Diversisporales</taxon>
        <taxon>Diversisporaceae</taxon>
        <taxon>Diversispora</taxon>
    </lineage>
</organism>
<dbReference type="GO" id="GO:0006874">
    <property type="term" value="P:intracellular calcium ion homeostasis"/>
    <property type="evidence" value="ECO:0007669"/>
    <property type="project" value="TreeGrafter"/>
</dbReference>
<dbReference type="GO" id="GO:0046872">
    <property type="term" value="F:metal ion binding"/>
    <property type="evidence" value="ECO:0007669"/>
    <property type="project" value="UniProtKB-UniRule"/>
</dbReference>
<dbReference type="InterPro" id="IPR059000">
    <property type="entry name" value="ATPase_P-type_domA"/>
</dbReference>
<keyword evidence="6 13" id="KW-0547">Nucleotide-binding</keyword>
<evidence type="ECO:0000259" key="15">
    <source>
        <dbReference type="Pfam" id="PF00122"/>
    </source>
</evidence>
<dbReference type="GO" id="GO:0005524">
    <property type="term" value="F:ATP binding"/>
    <property type="evidence" value="ECO:0007669"/>
    <property type="project" value="UniProtKB-UniRule"/>
</dbReference>
<keyword evidence="19" id="KW-1185">Reference proteome</keyword>
<dbReference type="PANTHER" id="PTHR45630">
    <property type="entry name" value="CATION-TRANSPORTING ATPASE-RELATED"/>
    <property type="match status" value="1"/>
</dbReference>
<dbReference type="OrthoDB" id="2423488at2759"/>
<evidence type="ECO:0000256" key="10">
    <source>
        <dbReference type="ARBA" id="ARBA00022989"/>
    </source>
</evidence>
<feature type="transmembrane region" description="Helical" evidence="13">
    <location>
        <begin position="406"/>
        <end position="426"/>
    </location>
</feature>
<evidence type="ECO:0000256" key="9">
    <source>
        <dbReference type="ARBA" id="ARBA00022967"/>
    </source>
</evidence>
<keyword evidence="11 13" id="KW-0472">Membrane</keyword>
<keyword evidence="5 13" id="KW-0479">Metal-binding</keyword>
<comment type="catalytic activity">
    <reaction evidence="12 13">
        <text>ATP + H2O = ADP + phosphate + H(+)</text>
        <dbReference type="Rhea" id="RHEA:13065"/>
        <dbReference type="ChEBI" id="CHEBI:15377"/>
        <dbReference type="ChEBI" id="CHEBI:15378"/>
        <dbReference type="ChEBI" id="CHEBI:30616"/>
        <dbReference type="ChEBI" id="CHEBI:43474"/>
        <dbReference type="ChEBI" id="CHEBI:456216"/>
    </reaction>
</comment>
<dbReference type="Gene3D" id="2.70.150.10">
    <property type="entry name" value="Calcium-transporting ATPase, cytoplasmic transduction domain A"/>
    <property type="match status" value="1"/>
</dbReference>
<keyword evidence="7 13" id="KW-0067">ATP-binding</keyword>
<dbReference type="GO" id="GO:0019829">
    <property type="term" value="F:ATPase-coupled monoatomic cation transmembrane transporter activity"/>
    <property type="evidence" value="ECO:0007669"/>
    <property type="project" value="UniProtKB-UniRule"/>
</dbReference>
<dbReference type="SUPFAM" id="SSF81665">
    <property type="entry name" value="Calcium ATPase, transmembrane domain M"/>
    <property type="match status" value="1"/>
</dbReference>
<dbReference type="Gene3D" id="3.40.1110.10">
    <property type="entry name" value="Calcium-transporting ATPase, cytoplasmic domain N"/>
    <property type="match status" value="1"/>
</dbReference>
<dbReference type="InterPro" id="IPR047819">
    <property type="entry name" value="P5A-ATPase_N"/>
</dbReference>
<dbReference type="Pfam" id="PF00122">
    <property type="entry name" value="E1-E2_ATPase"/>
    <property type="match status" value="1"/>
</dbReference>
<dbReference type="Pfam" id="PF00690">
    <property type="entry name" value="Cation_ATPase_N"/>
    <property type="match status" value="1"/>
</dbReference>
<dbReference type="NCBIfam" id="TIGR01494">
    <property type="entry name" value="ATPase_P-type"/>
    <property type="match status" value="1"/>
</dbReference>
<feature type="region of interest" description="Disordered" evidence="14">
    <location>
        <begin position="1"/>
        <end position="27"/>
    </location>
</feature>
<feature type="transmembrane region" description="Helical" evidence="13">
    <location>
        <begin position="253"/>
        <end position="271"/>
    </location>
</feature>
<keyword evidence="8 13" id="KW-0460">Magnesium</keyword>
<dbReference type="GO" id="GO:0016020">
    <property type="term" value="C:membrane"/>
    <property type="evidence" value="ECO:0007669"/>
    <property type="project" value="UniProtKB-SubCell"/>
</dbReference>
<dbReference type="PROSITE" id="PS00154">
    <property type="entry name" value="ATPASE_E1_E2"/>
    <property type="match status" value="1"/>
</dbReference>
<dbReference type="EMBL" id="CAJVPK010000066">
    <property type="protein sequence ID" value="CAG8441606.1"/>
    <property type="molecule type" value="Genomic_DNA"/>
</dbReference>
<comment type="subcellular location">
    <subcellularLocation>
        <location evidence="1 13">Membrane</location>
        <topology evidence="1 13">Multi-pass membrane protein</topology>
    </subcellularLocation>
</comment>
<dbReference type="InterPro" id="IPR023299">
    <property type="entry name" value="ATPase_P-typ_cyto_dom_N"/>
</dbReference>
<dbReference type="Gene3D" id="3.40.50.1000">
    <property type="entry name" value="HAD superfamily/HAD-like"/>
    <property type="match status" value="1"/>
</dbReference>
<evidence type="ECO:0000256" key="4">
    <source>
        <dbReference type="ARBA" id="ARBA00022692"/>
    </source>
</evidence>
<evidence type="ECO:0000256" key="6">
    <source>
        <dbReference type="ARBA" id="ARBA00022741"/>
    </source>
</evidence>
<evidence type="ECO:0000259" key="16">
    <source>
        <dbReference type="Pfam" id="PF00690"/>
    </source>
</evidence>
<evidence type="ECO:0000259" key="17">
    <source>
        <dbReference type="Pfam" id="PF12409"/>
    </source>
</evidence>
<dbReference type="AlphaFoldDB" id="A0A9N8YRJ5"/>
<evidence type="ECO:0000256" key="7">
    <source>
        <dbReference type="ARBA" id="ARBA00022840"/>
    </source>
</evidence>
<dbReference type="PRINTS" id="PR00119">
    <property type="entry name" value="CATATPASE"/>
</dbReference>
<reference evidence="18" key="1">
    <citation type="submission" date="2021-06" db="EMBL/GenBank/DDBJ databases">
        <authorList>
            <person name="Kallberg Y."/>
            <person name="Tangrot J."/>
            <person name="Rosling A."/>
        </authorList>
    </citation>
    <scope>NUCLEOTIDE SEQUENCE</scope>
    <source>
        <strain evidence="18">AZ414A</strain>
    </source>
</reference>